<dbReference type="GO" id="GO:0005811">
    <property type="term" value="C:lipid droplet"/>
    <property type="evidence" value="ECO:0007669"/>
    <property type="project" value="TreeGrafter"/>
</dbReference>
<proteinExistence type="predicted"/>
<keyword evidence="4" id="KW-0442">Lipid degradation</keyword>
<evidence type="ECO:0000256" key="5">
    <source>
        <dbReference type="SAM" id="MobiDB-lite"/>
    </source>
</evidence>
<evidence type="ECO:0000256" key="4">
    <source>
        <dbReference type="PROSITE-ProRule" id="PRU01161"/>
    </source>
</evidence>
<accession>A0A3B3X5W8</accession>
<feature type="domain" description="PNPLA" evidence="6">
    <location>
        <begin position="10"/>
        <end position="179"/>
    </location>
</feature>
<keyword evidence="2 4" id="KW-0378">Hydrolase</keyword>
<dbReference type="GO" id="GO:0019433">
    <property type="term" value="P:triglyceride catabolic process"/>
    <property type="evidence" value="ECO:0007669"/>
    <property type="project" value="TreeGrafter"/>
</dbReference>
<reference evidence="7" key="2">
    <citation type="submission" date="2025-09" db="UniProtKB">
        <authorList>
            <consortium name="Ensembl"/>
        </authorList>
    </citation>
    <scope>IDENTIFICATION</scope>
</reference>
<dbReference type="Pfam" id="PF01734">
    <property type="entry name" value="Patatin"/>
    <property type="match status" value="1"/>
</dbReference>
<dbReference type="GO" id="GO:0010898">
    <property type="term" value="P:positive regulation of triglyceride catabolic process"/>
    <property type="evidence" value="ECO:0007669"/>
    <property type="project" value="InterPro"/>
</dbReference>
<dbReference type="InterPro" id="IPR033903">
    <property type="entry name" value="PNPLA2"/>
</dbReference>
<feature type="region of interest" description="Disordered" evidence="5">
    <location>
        <begin position="564"/>
        <end position="640"/>
    </location>
</feature>
<evidence type="ECO:0000256" key="2">
    <source>
        <dbReference type="ARBA" id="ARBA00022801"/>
    </source>
</evidence>
<dbReference type="SUPFAM" id="SSF52151">
    <property type="entry name" value="FabD/lysophospholipase-like"/>
    <property type="match status" value="1"/>
</dbReference>
<evidence type="ECO:0000256" key="1">
    <source>
        <dbReference type="ARBA" id="ARBA00013279"/>
    </source>
</evidence>
<feature type="active site" description="Proton acceptor" evidence="4">
    <location>
        <position position="166"/>
    </location>
</feature>
<feature type="short sequence motif" description="DGA/G" evidence="4">
    <location>
        <begin position="166"/>
        <end position="168"/>
    </location>
</feature>
<feature type="short sequence motif" description="GXGXXG" evidence="4">
    <location>
        <begin position="14"/>
        <end position="19"/>
    </location>
</feature>
<evidence type="ECO:0000313" key="8">
    <source>
        <dbReference type="Proteomes" id="UP000261480"/>
    </source>
</evidence>
<dbReference type="PANTHER" id="PTHR12406:SF29">
    <property type="entry name" value="PATATIN-LIKE PHOSPHOLIPASE DOMAIN-CONTAINING PROTEIN 2"/>
    <property type="match status" value="1"/>
</dbReference>
<dbReference type="FunFam" id="3.40.1090.10:FF:000003">
    <property type="entry name" value="Patatin-like phospholipase domain-containing protein 2"/>
    <property type="match status" value="1"/>
</dbReference>
<dbReference type="GO" id="GO:0055088">
    <property type="term" value="P:lipid homeostasis"/>
    <property type="evidence" value="ECO:0007669"/>
    <property type="project" value="TreeGrafter"/>
</dbReference>
<dbReference type="Proteomes" id="UP000261480">
    <property type="component" value="Unplaced"/>
</dbReference>
<dbReference type="InterPro" id="IPR002641">
    <property type="entry name" value="PNPLA_dom"/>
</dbReference>
<dbReference type="PROSITE" id="PS51635">
    <property type="entry name" value="PNPLA"/>
    <property type="match status" value="1"/>
</dbReference>
<dbReference type="Gene3D" id="3.40.1090.10">
    <property type="entry name" value="Cytosolic phospholipase A2 catalytic domain"/>
    <property type="match status" value="1"/>
</dbReference>
<keyword evidence="3 4" id="KW-0443">Lipid metabolism</keyword>
<dbReference type="GO" id="GO:0004806">
    <property type="term" value="F:triacylglycerol lipase activity"/>
    <property type="evidence" value="ECO:0007669"/>
    <property type="project" value="UniProtKB-EC"/>
</dbReference>
<dbReference type="AlphaFoldDB" id="A0A3B3X5W8"/>
<dbReference type="GO" id="GO:0005737">
    <property type="term" value="C:cytoplasm"/>
    <property type="evidence" value="ECO:0007669"/>
    <property type="project" value="TreeGrafter"/>
</dbReference>
<name>A0A3B3X5W8_9TELE</name>
<evidence type="ECO:0000256" key="3">
    <source>
        <dbReference type="ARBA" id="ARBA00023098"/>
    </source>
</evidence>
<dbReference type="CDD" id="cd07220">
    <property type="entry name" value="Pat_PNPLA2"/>
    <property type="match status" value="1"/>
</dbReference>
<organism evidence="7 8">
    <name type="scientific">Poecilia mexicana</name>
    <dbReference type="NCBI Taxonomy" id="48701"/>
    <lineage>
        <taxon>Eukaryota</taxon>
        <taxon>Metazoa</taxon>
        <taxon>Chordata</taxon>
        <taxon>Craniata</taxon>
        <taxon>Vertebrata</taxon>
        <taxon>Euteleostomi</taxon>
        <taxon>Actinopterygii</taxon>
        <taxon>Neopterygii</taxon>
        <taxon>Teleostei</taxon>
        <taxon>Neoteleostei</taxon>
        <taxon>Acanthomorphata</taxon>
        <taxon>Ovalentaria</taxon>
        <taxon>Atherinomorphae</taxon>
        <taxon>Cyprinodontiformes</taxon>
        <taxon>Poeciliidae</taxon>
        <taxon>Poeciliinae</taxon>
        <taxon>Poecilia</taxon>
    </lineage>
</organism>
<dbReference type="EC" id="3.1.1.3" evidence="1"/>
<feature type="short sequence motif" description="GXSXG" evidence="4">
    <location>
        <begin position="45"/>
        <end position="49"/>
    </location>
</feature>
<evidence type="ECO:0000313" key="7">
    <source>
        <dbReference type="Ensembl" id="ENSPMEP00000010427.1"/>
    </source>
</evidence>
<dbReference type="InterPro" id="IPR033562">
    <property type="entry name" value="PLPL"/>
</dbReference>
<protein>
    <recommendedName>
        <fullName evidence="1">triacylglycerol lipase</fullName>
        <ecNumber evidence="1">3.1.1.3</ecNumber>
    </recommendedName>
</protein>
<dbReference type="STRING" id="48701.ENSPMEP00000010427"/>
<dbReference type="PANTHER" id="PTHR12406">
    <property type="entry name" value="CALCIUM-INDEPENDENT PHOSPHOLIPASE A2 IPLA2 -RELATED"/>
    <property type="match status" value="1"/>
</dbReference>
<evidence type="ECO:0000259" key="6">
    <source>
        <dbReference type="PROSITE" id="PS51635"/>
    </source>
</evidence>
<dbReference type="GO" id="GO:0016020">
    <property type="term" value="C:membrane"/>
    <property type="evidence" value="ECO:0007669"/>
    <property type="project" value="TreeGrafter"/>
</dbReference>
<feature type="active site" description="Nucleophile" evidence="4">
    <location>
        <position position="47"/>
    </location>
</feature>
<dbReference type="InterPro" id="IPR016035">
    <property type="entry name" value="Acyl_Trfase/lysoPLipase"/>
</dbReference>
<reference evidence="7" key="1">
    <citation type="submission" date="2025-08" db="UniProtKB">
        <authorList>
            <consortium name="Ensembl"/>
        </authorList>
    </citation>
    <scope>IDENTIFICATION</scope>
</reference>
<feature type="compositionally biased region" description="Basic residues" evidence="5">
    <location>
        <begin position="583"/>
        <end position="594"/>
    </location>
</feature>
<dbReference type="Ensembl" id="ENSPMET00000030997.1">
    <property type="protein sequence ID" value="ENSPMEP00000010427.1"/>
    <property type="gene ID" value="ENSPMEG00000012367.1"/>
</dbReference>
<keyword evidence="8" id="KW-1185">Reference proteome</keyword>
<sequence length="640" mass="71456">MFPLDSPWNISFAGCGFLGIYHIGVASCLLEQAPFLVLNARHIYGASAGALTATALVTGVCLGDAGASIIEVAKEARKRLLGPMHPTFNLVKIVRQLLRRNLPADSPHRANGRLGISLTRVADGENVLVSHFNDKEELIQACVCSAYIPVYCGLIPPTLQGVRYVDGGISDNLPQYELKNTITVSPFSGESDICPRDTSTNIHELRFTNTSIQFTLTNLYRVSRALFPPNPMIMKGMCKQGYKDALHFLKRNGLLSYTGPQTDRALLAKREERKACDEGRAEKNKAEEKPQVEAKVELHASSSLDEHTIEYLPPAVHKALLEACLERRSLVQSLGNLLPFRMASALMLPYTLPLESAVSLTLRLLEWLPDVQEDVGWIREQILKILQRLLRQASRNFSQHVSARLFCHLELHHYRSLPSKPSSSNLFPAWMNSSGSSMQDVFDRYKNRLLSGVLCIDMDLQGSFKTGRIPPETNRVASFFQQDFAERKVSKFRADPEGTRELPLKFSAKFAVSIEEVVHQVAQPRQGVRRLNLNTALRCFSSSYHELNLSGDTPGGRWRPLTIPGPKLPNNDGRISSSDGWARKRTGRGRRLGKPRAVLGRGARKCSSRREPCLWPPAPPATGRRWRRYSDKELTSTTPT</sequence>